<reference evidence="4 5" key="2">
    <citation type="submission" date="2021-03" db="EMBL/GenBank/DDBJ databases">
        <title>Human Oral Microbial Genomes.</title>
        <authorList>
            <person name="Johnston C.D."/>
            <person name="Chen T."/>
            <person name="Dewhirst F.E."/>
        </authorList>
    </citation>
    <scope>NUCLEOTIDE SEQUENCE [LARGE SCALE GENOMIC DNA]</scope>
    <source>
        <strain evidence="4 5">CCUG 66490</strain>
    </source>
</reference>
<reference evidence="3" key="1">
    <citation type="submission" date="2016-12" db="EMBL/GenBank/DDBJ databases">
        <title>Draft genome of Streptococcus lactarius CCUG 66490T type strain.</title>
        <authorList>
            <person name="Salva-Serra F."/>
            <person name="Engstrom-Jakobsson H."/>
            <person name="Thorell K."/>
            <person name="Gomila M."/>
            <person name="Gonzales-Siles L."/>
            <person name="Busquets A."/>
            <person name="Jaen-Luchoro D."/>
            <person name="Karlsson R."/>
            <person name="Kristiansson E."/>
            <person name="Moore E."/>
        </authorList>
    </citation>
    <scope>NUCLEOTIDE SEQUENCE</scope>
    <source>
        <strain evidence="3">CCUG 66490</strain>
    </source>
</reference>
<evidence type="ECO:0000313" key="3">
    <source>
        <dbReference type="EMBL" id="MBK4779982.1"/>
    </source>
</evidence>
<organism evidence="3 6">
    <name type="scientific">Streptococcus lactarius</name>
    <dbReference type="NCBI Taxonomy" id="684066"/>
    <lineage>
        <taxon>Bacteria</taxon>
        <taxon>Bacillati</taxon>
        <taxon>Bacillota</taxon>
        <taxon>Bacilli</taxon>
        <taxon>Lactobacillales</taxon>
        <taxon>Streptococcaceae</taxon>
        <taxon>Streptococcus</taxon>
    </lineage>
</organism>
<proteinExistence type="inferred from homology"/>
<evidence type="ECO:0000313" key="6">
    <source>
        <dbReference type="Proteomes" id="UP001138780"/>
    </source>
</evidence>
<dbReference type="Proteomes" id="UP001138780">
    <property type="component" value="Unassembled WGS sequence"/>
</dbReference>
<dbReference type="InterPro" id="IPR051910">
    <property type="entry name" value="ComF/GntX_DNA_util-trans"/>
</dbReference>
<dbReference type="EMBL" id="MRXX01000009">
    <property type="protein sequence ID" value="MBK4779982.1"/>
    <property type="molecule type" value="Genomic_DNA"/>
</dbReference>
<dbReference type="Pfam" id="PF00156">
    <property type="entry name" value="Pribosyltran"/>
    <property type="match status" value="1"/>
</dbReference>
<keyword evidence="5" id="KW-1185">Reference proteome</keyword>
<dbReference type="Gene3D" id="3.40.50.2020">
    <property type="match status" value="1"/>
</dbReference>
<gene>
    <name evidence="3" type="ORF">BTU61_07230</name>
    <name evidence="4" type="ORF">J4854_02700</name>
</gene>
<dbReference type="Proteomes" id="UP000676511">
    <property type="component" value="Chromosome"/>
</dbReference>
<dbReference type="PANTHER" id="PTHR47505">
    <property type="entry name" value="DNA UTILIZATION PROTEIN YHGH"/>
    <property type="match status" value="1"/>
</dbReference>
<protein>
    <submittedName>
        <fullName evidence="3">Amidophosphoribosyltransferase</fullName>
    </submittedName>
    <submittedName>
        <fullName evidence="4">ComF family protein</fullName>
    </submittedName>
</protein>
<evidence type="ECO:0000256" key="1">
    <source>
        <dbReference type="ARBA" id="ARBA00008007"/>
    </source>
</evidence>
<dbReference type="EMBL" id="CP072329">
    <property type="protein sequence ID" value="QUB39377.1"/>
    <property type="molecule type" value="Genomic_DNA"/>
</dbReference>
<dbReference type="RefSeq" id="WP_200772964.1">
    <property type="nucleotide sequence ID" value="NZ_CP072329.1"/>
</dbReference>
<sequence length="221" mass="26579">MKQCLLCEKELRENHQFRELFLLCHQEEWICKECKESFQEIGSIHCPRCFKEKEEQICKDCELWEQKGNIVHHEAIYRYNESMKEYFKRYKFEGDKLLGKVFSRRLKTELKKYKNYIVVPTPISKEKKQERGFNQISTILDDAKINYSDIFEKKDGVAQSKKTREERLKTSQHFRLKGKVQKNKQYLIVDDIYTTGKTIELMKQLLTEKGVKEIKTFSIAR</sequence>
<dbReference type="AlphaFoldDB" id="A0A9X0WPP2"/>
<dbReference type="CDD" id="cd06223">
    <property type="entry name" value="PRTases_typeI"/>
    <property type="match status" value="1"/>
</dbReference>
<dbReference type="InterPro" id="IPR000836">
    <property type="entry name" value="PRTase_dom"/>
</dbReference>
<name>A0A9X0WPP2_9STRE</name>
<dbReference type="SUPFAM" id="SSF53271">
    <property type="entry name" value="PRTase-like"/>
    <property type="match status" value="1"/>
</dbReference>
<accession>A0A9X0WPP2</accession>
<dbReference type="PANTHER" id="PTHR47505:SF1">
    <property type="entry name" value="DNA UTILIZATION PROTEIN YHGH"/>
    <property type="match status" value="1"/>
</dbReference>
<evidence type="ECO:0000313" key="4">
    <source>
        <dbReference type="EMBL" id="QUB39377.1"/>
    </source>
</evidence>
<comment type="similarity">
    <text evidence="1">Belongs to the ComF/GntX family.</text>
</comment>
<feature type="domain" description="Phosphoribosyltransferase" evidence="2">
    <location>
        <begin position="134"/>
        <end position="218"/>
    </location>
</feature>
<evidence type="ECO:0000313" key="5">
    <source>
        <dbReference type="Proteomes" id="UP000676511"/>
    </source>
</evidence>
<dbReference type="InterPro" id="IPR029057">
    <property type="entry name" value="PRTase-like"/>
</dbReference>
<evidence type="ECO:0000259" key="2">
    <source>
        <dbReference type="Pfam" id="PF00156"/>
    </source>
</evidence>